<reference evidence="15 16" key="1">
    <citation type="submission" date="2016-10" db="EMBL/GenBank/DDBJ databases">
        <authorList>
            <person name="de Groot N.N."/>
        </authorList>
    </citation>
    <scope>NUCLEOTIDE SEQUENCE [LARGE SCALE GENOMIC DNA]</scope>
    <source>
        <strain evidence="15 16">ATCC 29281</strain>
    </source>
</reference>
<evidence type="ECO:0000313" key="16">
    <source>
        <dbReference type="Proteomes" id="UP000187280"/>
    </source>
</evidence>
<dbReference type="InterPro" id="IPR035440">
    <property type="entry name" value="4HB_MCP_dom_sf"/>
</dbReference>
<dbReference type="CDD" id="cd11386">
    <property type="entry name" value="MCP_signal"/>
    <property type="match status" value="1"/>
</dbReference>
<keyword evidence="5" id="KW-0997">Cell inner membrane</keyword>
<dbReference type="PANTHER" id="PTHR43531:SF5">
    <property type="entry name" value="METHYL-ACCEPTING CHEMOTAXIS PROTEIN III"/>
    <property type="match status" value="1"/>
</dbReference>
<dbReference type="InterPro" id="IPR003660">
    <property type="entry name" value="HAMP_dom"/>
</dbReference>
<dbReference type="InterPro" id="IPR004090">
    <property type="entry name" value="Chemotax_Me-accpt_rcpt"/>
</dbReference>
<feature type="transmembrane region" description="Helical" evidence="12">
    <location>
        <begin position="214"/>
        <end position="237"/>
    </location>
</feature>
<evidence type="ECO:0000256" key="7">
    <source>
        <dbReference type="ARBA" id="ARBA00022989"/>
    </source>
</evidence>
<dbReference type="Gene3D" id="1.10.287.950">
    <property type="entry name" value="Methyl-accepting chemotaxis protein"/>
    <property type="match status" value="1"/>
</dbReference>
<dbReference type="PROSITE" id="PS50885">
    <property type="entry name" value="HAMP"/>
    <property type="match status" value="1"/>
</dbReference>
<dbReference type="GO" id="GO:0006935">
    <property type="term" value="P:chemotaxis"/>
    <property type="evidence" value="ECO:0007669"/>
    <property type="project" value="UniProtKB-KW"/>
</dbReference>
<protein>
    <submittedName>
        <fullName evidence="15">Methyl-accepting chemotaxis sensory transducer with TarH sensor</fullName>
    </submittedName>
</protein>
<dbReference type="SUPFAM" id="SSF58104">
    <property type="entry name" value="Methyl-accepting chemotaxis protein (MCP) signaling domain"/>
    <property type="match status" value="1"/>
</dbReference>
<dbReference type="AlphaFoldDB" id="A0A1H3XXM0"/>
<dbReference type="GO" id="GO:0007165">
    <property type="term" value="P:signal transduction"/>
    <property type="evidence" value="ECO:0007669"/>
    <property type="project" value="UniProtKB-KW"/>
</dbReference>
<keyword evidence="3" id="KW-0488">Methylation</keyword>
<keyword evidence="2" id="KW-1003">Cell membrane</keyword>
<evidence type="ECO:0000256" key="10">
    <source>
        <dbReference type="ARBA" id="ARBA00029447"/>
    </source>
</evidence>
<dbReference type="SMART" id="SM00304">
    <property type="entry name" value="HAMP"/>
    <property type="match status" value="1"/>
</dbReference>
<keyword evidence="16" id="KW-1185">Reference proteome</keyword>
<feature type="domain" description="HAMP" evidence="14">
    <location>
        <begin position="239"/>
        <end position="291"/>
    </location>
</feature>
<evidence type="ECO:0000259" key="14">
    <source>
        <dbReference type="PROSITE" id="PS50885"/>
    </source>
</evidence>
<dbReference type="PRINTS" id="PR00260">
    <property type="entry name" value="CHEMTRNSDUCR"/>
</dbReference>
<name>A0A1H3XXM0_9GAMM</name>
<evidence type="ECO:0000256" key="5">
    <source>
        <dbReference type="ARBA" id="ARBA00022519"/>
    </source>
</evidence>
<evidence type="ECO:0000256" key="2">
    <source>
        <dbReference type="ARBA" id="ARBA00022475"/>
    </source>
</evidence>
<dbReference type="Pfam" id="PF00015">
    <property type="entry name" value="MCPsignal"/>
    <property type="match status" value="1"/>
</dbReference>
<feature type="domain" description="Methyl-accepting transducer" evidence="13">
    <location>
        <begin position="296"/>
        <end position="525"/>
    </location>
</feature>
<dbReference type="GO" id="GO:0004888">
    <property type="term" value="F:transmembrane signaling receptor activity"/>
    <property type="evidence" value="ECO:0007669"/>
    <property type="project" value="InterPro"/>
</dbReference>
<dbReference type="STRING" id="71657.SAMN02982996_00814"/>
<evidence type="ECO:0000313" key="15">
    <source>
        <dbReference type="EMBL" id="SEA04219.1"/>
    </source>
</evidence>
<keyword evidence="7 12" id="KW-1133">Transmembrane helix</keyword>
<evidence type="ECO:0000256" key="11">
    <source>
        <dbReference type="PROSITE-ProRule" id="PRU00284"/>
    </source>
</evidence>
<dbReference type="InterPro" id="IPR004089">
    <property type="entry name" value="MCPsignal_dom"/>
</dbReference>
<dbReference type="PROSITE" id="PS00538">
    <property type="entry name" value="CHEMOTAXIS_TRANSDUC_1"/>
    <property type="match status" value="1"/>
</dbReference>
<keyword evidence="6 12" id="KW-0812">Transmembrane</keyword>
<evidence type="ECO:0000256" key="4">
    <source>
        <dbReference type="ARBA" id="ARBA00022500"/>
    </source>
</evidence>
<dbReference type="Pfam" id="PF02203">
    <property type="entry name" value="TarH"/>
    <property type="match status" value="1"/>
</dbReference>
<accession>A0A1H3XXM0</accession>
<evidence type="ECO:0000256" key="9">
    <source>
        <dbReference type="ARBA" id="ARBA00023224"/>
    </source>
</evidence>
<comment type="subcellular location">
    <subcellularLocation>
        <location evidence="1">Cell inner membrane</location>
        <topology evidence="1">Multi-pass membrane protein</topology>
    </subcellularLocation>
</comment>
<evidence type="ECO:0000256" key="12">
    <source>
        <dbReference type="SAM" id="Phobius"/>
    </source>
</evidence>
<keyword evidence="8 12" id="KW-0472">Membrane</keyword>
<comment type="similarity">
    <text evidence="10">Belongs to the methyl-accepting chemotaxis (MCP) protein family.</text>
</comment>
<dbReference type="PROSITE" id="PS50111">
    <property type="entry name" value="CHEMOTAXIS_TRANSDUC_2"/>
    <property type="match status" value="1"/>
</dbReference>
<dbReference type="InterPro" id="IPR051310">
    <property type="entry name" value="MCP_chemotaxis"/>
</dbReference>
<dbReference type="RefSeq" id="WP_081825700.1">
    <property type="nucleotide sequence ID" value="NZ_FNQS01000002.1"/>
</dbReference>
<organism evidence="15 16">
    <name type="scientific">Lonsdalea quercina</name>
    <dbReference type="NCBI Taxonomy" id="71657"/>
    <lineage>
        <taxon>Bacteria</taxon>
        <taxon>Pseudomonadati</taxon>
        <taxon>Pseudomonadota</taxon>
        <taxon>Gammaproteobacteria</taxon>
        <taxon>Enterobacterales</taxon>
        <taxon>Pectobacteriaceae</taxon>
        <taxon>Lonsdalea</taxon>
    </lineage>
</organism>
<evidence type="ECO:0000256" key="8">
    <source>
        <dbReference type="ARBA" id="ARBA00023136"/>
    </source>
</evidence>
<dbReference type="SMART" id="SM00283">
    <property type="entry name" value="MA"/>
    <property type="match status" value="1"/>
</dbReference>
<dbReference type="GeneID" id="97763733"/>
<evidence type="ECO:0000256" key="6">
    <source>
        <dbReference type="ARBA" id="ARBA00022692"/>
    </source>
</evidence>
<dbReference type="Gene3D" id="1.20.120.30">
    <property type="entry name" value="Aspartate receptor, ligand-binding domain"/>
    <property type="match status" value="1"/>
</dbReference>
<proteinExistence type="inferred from homology"/>
<dbReference type="GO" id="GO:0005886">
    <property type="term" value="C:plasma membrane"/>
    <property type="evidence" value="ECO:0007669"/>
    <property type="project" value="UniProtKB-SubCell"/>
</dbReference>
<dbReference type="Pfam" id="PF00672">
    <property type="entry name" value="HAMP"/>
    <property type="match status" value="1"/>
</dbReference>
<feature type="transmembrane region" description="Helical" evidence="12">
    <location>
        <begin position="34"/>
        <end position="58"/>
    </location>
</feature>
<dbReference type="FunFam" id="1.10.287.950:FF:000001">
    <property type="entry name" value="Methyl-accepting chemotaxis sensory transducer"/>
    <property type="match status" value="1"/>
</dbReference>
<dbReference type="eggNOG" id="COG0840">
    <property type="taxonomic scope" value="Bacteria"/>
</dbReference>
<gene>
    <name evidence="15" type="ORF">SAMN02982996_00814</name>
</gene>
<evidence type="ECO:0000259" key="13">
    <source>
        <dbReference type="PROSITE" id="PS50111"/>
    </source>
</evidence>
<sequence length="541" mass="59046">MSHDLNEWVPVEGDAAGREKVALRGGQNLRLTPLFILVFSIVLVLFAVAIGTASYFLWQGQLSLDDSNRELNVRMELVDSANHMRAARMNLMHAANSRNNGQMGRYNSSMSAAEMRLSLSQQMFNGYIKRGNRAESELSRDRELESRYNDYINIGITPMFNLAKTGTAQEINNFESDVVDELDVKYDVPLKASYLYRVEREKAINENAQSNSRLSYILMAASFILTLVLVFMTFVIIRRVIINPTRYWVSRVQAIAHGDLTQPHIPTGENEIGVLGKNIQQMQQSLYDTVFSVRDSAASIYSSSSKIAVGNTDLSARTEQQAAALAETAASMEQLTATVKQNTDNAHHARTVVGNTSKKATEGGDIVDRVVESMANITRSSDKISEIIALINSIAFQTNILALNAAVEAARAGEQGKGFAVVAAEVRNLAQRSANAATDITRLIKDSENGVKEGAELANSAGNAMKEIVVEINNVTSIMNEIALASDEQSSGINQVSLAVSEMDHVTQQNAALVQDASASATSLEEQAERLNQGVAKFTLN</sequence>
<evidence type="ECO:0000256" key="1">
    <source>
        <dbReference type="ARBA" id="ARBA00004429"/>
    </source>
</evidence>
<dbReference type="SUPFAM" id="SSF47170">
    <property type="entry name" value="Aspartate receptor, ligand-binding domain"/>
    <property type="match status" value="1"/>
</dbReference>
<dbReference type="PANTHER" id="PTHR43531">
    <property type="entry name" value="PROTEIN ICFG"/>
    <property type="match status" value="1"/>
</dbReference>
<dbReference type="InterPro" id="IPR003122">
    <property type="entry name" value="Tar_rcpt_lig-bd"/>
</dbReference>
<dbReference type="Proteomes" id="UP000187280">
    <property type="component" value="Unassembled WGS sequence"/>
</dbReference>
<dbReference type="InterPro" id="IPR004091">
    <property type="entry name" value="Chemotax_Me-accpt_rcpt_Me-site"/>
</dbReference>
<keyword evidence="9 11" id="KW-0807">Transducer</keyword>
<keyword evidence="4" id="KW-0145">Chemotaxis</keyword>
<dbReference type="EMBL" id="FNQS01000002">
    <property type="protein sequence ID" value="SEA04219.1"/>
    <property type="molecule type" value="Genomic_DNA"/>
</dbReference>
<dbReference type="CDD" id="cd06225">
    <property type="entry name" value="HAMP"/>
    <property type="match status" value="1"/>
</dbReference>
<evidence type="ECO:0000256" key="3">
    <source>
        <dbReference type="ARBA" id="ARBA00022481"/>
    </source>
</evidence>